<name>A0A5B8RJV9_9VIRU</name>
<proteinExistence type="predicted"/>
<evidence type="ECO:0000259" key="4">
    <source>
        <dbReference type="Pfam" id="PF12299"/>
    </source>
</evidence>
<feature type="domain" description="DUF3627" evidence="4">
    <location>
        <begin position="262"/>
        <end position="352"/>
    </location>
</feature>
<evidence type="ECO:0000256" key="1">
    <source>
        <dbReference type="ARBA" id="ARBA00023054"/>
    </source>
</evidence>
<evidence type="ECO:0008006" key="6">
    <source>
        <dbReference type="Google" id="ProtNLM"/>
    </source>
</evidence>
<evidence type="ECO:0000259" key="3">
    <source>
        <dbReference type="Pfam" id="PF10553"/>
    </source>
</evidence>
<protein>
    <recommendedName>
        <fullName evidence="6">MSV199 domain-containing protein</fullName>
    </recommendedName>
</protein>
<dbReference type="Pfam" id="PF12299">
    <property type="entry name" value="DUF3627"/>
    <property type="match status" value="1"/>
</dbReference>
<evidence type="ECO:0000313" key="5">
    <source>
        <dbReference type="EMBL" id="QEA08278.1"/>
    </source>
</evidence>
<keyword evidence="1 2" id="KW-0175">Coiled coil</keyword>
<dbReference type="InterPro" id="IPR022549">
    <property type="entry name" value="DUF3627"/>
</dbReference>
<reference evidence="5" key="1">
    <citation type="journal article" date="2019" name="Viruses">
        <title>Detection and Characterization of Invertebrate Iridoviruses Found in Reptiles and Prey Insects in Europe over the Past Two Decades.</title>
        <authorList>
            <person name="Papp T."/>
            <person name="Marschang R.E."/>
        </authorList>
    </citation>
    <scope>NUCLEOTIDE SEQUENCE</scope>
    <source>
        <strain evidence="5">Liz-CrIV</strain>
    </source>
</reference>
<sequence length="384" mass="45644">MELLMNKQCNIFGVQNQSEPDPLIKKALNSSIKLLDIFKFIEITNFEINPIMTNWFWQIMVNNHCAHVGTVVLEWFGYEGDLRTQKRKFIDMLKRNSIPYKELTSKEEIELYPTIKEEILSLPHKGAIACSKWLVMKPYDIKIAMLRLNTKNSQIIKQYYIKMEELIRLYAQYTTLFIEKEKEQMSREMNSLQLIMEEMKIANLKQEEERKLDRLMLTESRNMLRIMGIEIKTVKNNNNNLIDQNNELLERVDEVLHKVDVVQTKLNISVEDRAPQPDKNKRRERFLLLKRNDENYPYYTIRAQDINAKKALKRQKDMFSDVTILLDLICHPNTKTFYVRIKDGLKKKGVEFHLCEISIEDSQITEQDLVEAMMKINDEKREIN</sequence>
<feature type="domain" description="MSV199" evidence="3">
    <location>
        <begin position="35"/>
        <end position="167"/>
    </location>
</feature>
<dbReference type="InterPro" id="IPR018879">
    <property type="entry name" value="MSV199_dom"/>
</dbReference>
<feature type="coiled-coil region" evidence="2">
    <location>
        <begin position="178"/>
        <end position="258"/>
    </location>
</feature>
<organism evidence="5">
    <name type="scientific">Iridovirus Liz-CrIV</name>
    <dbReference type="NCBI Taxonomy" id="2594309"/>
    <lineage>
        <taxon>Viruses</taxon>
        <taxon>Varidnaviria</taxon>
        <taxon>Bamfordvirae</taxon>
        <taxon>Nucleocytoviricota</taxon>
        <taxon>Megaviricetes</taxon>
        <taxon>Pimascovirales</taxon>
        <taxon>Pimascovirales incertae sedis</taxon>
        <taxon>Iridoviridae</taxon>
    </lineage>
</organism>
<accession>A0A5B8RJV9</accession>
<evidence type="ECO:0000256" key="2">
    <source>
        <dbReference type="SAM" id="Coils"/>
    </source>
</evidence>
<dbReference type="Pfam" id="PF10553">
    <property type="entry name" value="MSV199"/>
    <property type="match status" value="1"/>
</dbReference>
<dbReference type="EMBL" id="MN081869">
    <property type="protein sequence ID" value="QEA08278.1"/>
    <property type="molecule type" value="Genomic_DNA"/>
</dbReference>